<dbReference type="InParanoid" id="G4YJQ7"/>
<dbReference type="OMA" id="IDRFVGP"/>
<evidence type="ECO:0000313" key="1">
    <source>
        <dbReference type="EMBL" id="EGZ30169.1"/>
    </source>
</evidence>
<proteinExistence type="predicted"/>
<keyword evidence="2" id="KW-1185">Reference proteome</keyword>
<sequence length="316" mass="34130">DRFYDSRLVHVSSLGGQALRVAPTTKNAHLSGQMDHVPRVLLIEKVAKQQLAIESFLRREGFQWDLASSGEQAVSNFTRQPTSSATGSNGPAAGYELIMLSDSLTDSDVRAIDRFVGPKERTKRKSGLRALVCVVISAAGYDVAFSKTMCQACRRAQGRRVSRELVASAERATREPPLMACPHCSLVTESSGKTALLSPVLAEMAQALVYKSVKAATLHRLAELWAADTGGSSSTPPSRRGPRHYGETHLGLTPFSFFAEVDKQIAAAKRGAFLPEHRTPEMALSAKDTVLSQQHGRQAAEGMSVLQLDQVRSASA</sequence>
<dbReference type="AlphaFoldDB" id="G4YJQ7"/>
<organism evidence="1 2">
    <name type="scientific">Phytophthora sojae (strain P6497)</name>
    <name type="common">Soybean stem and root rot agent</name>
    <name type="synonym">Phytophthora megasperma f. sp. glycines</name>
    <dbReference type="NCBI Taxonomy" id="1094619"/>
    <lineage>
        <taxon>Eukaryota</taxon>
        <taxon>Sar</taxon>
        <taxon>Stramenopiles</taxon>
        <taxon>Oomycota</taxon>
        <taxon>Peronosporomycetes</taxon>
        <taxon>Peronosporales</taxon>
        <taxon>Peronosporaceae</taxon>
        <taxon>Phytophthora</taxon>
    </lineage>
</organism>
<dbReference type="SMR" id="G4YJQ7"/>
<reference evidence="1 2" key="1">
    <citation type="journal article" date="2006" name="Science">
        <title>Phytophthora genome sequences uncover evolutionary origins and mechanisms of pathogenesis.</title>
        <authorList>
            <person name="Tyler B.M."/>
            <person name="Tripathy S."/>
            <person name="Zhang X."/>
            <person name="Dehal P."/>
            <person name="Jiang R.H."/>
            <person name="Aerts A."/>
            <person name="Arredondo F.D."/>
            <person name="Baxter L."/>
            <person name="Bensasson D."/>
            <person name="Beynon J.L."/>
            <person name="Chapman J."/>
            <person name="Damasceno C.M."/>
            <person name="Dorrance A.E."/>
            <person name="Dou D."/>
            <person name="Dickerman A.W."/>
            <person name="Dubchak I.L."/>
            <person name="Garbelotto M."/>
            <person name="Gijzen M."/>
            <person name="Gordon S.G."/>
            <person name="Govers F."/>
            <person name="Grunwald N.J."/>
            <person name="Huang W."/>
            <person name="Ivors K.L."/>
            <person name="Jones R.W."/>
            <person name="Kamoun S."/>
            <person name="Krampis K."/>
            <person name="Lamour K.H."/>
            <person name="Lee M.K."/>
            <person name="McDonald W.H."/>
            <person name="Medina M."/>
            <person name="Meijer H.J."/>
            <person name="Nordberg E.K."/>
            <person name="Maclean D.J."/>
            <person name="Ospina-Giraldo M.D."/>
            <person name="Morris P.F."/>
            <person name="Phuntumart V."/>
            <person name="Putnam N.H."/>
            <person name="Rash S."/>
            <person name="Rose J.K."/>
            <person name="Sakihama Y."/>
            <person name="Salamov A.A."/>
            <person name="Savidor A."/>
            <person name="Scheuring C.F."/>
            <person name="Smith B.M."/>
            <person name="Sobral B.W."/>
            <person name="Terry A."/>
            <person name="Torto-Alalibo T.A."/>
            <person name="Win J."/>
            <person name="Xu Z."/>
            <person name="Zhang H."/>
            <person name="Grigoriev I.V."/>
            <person name="Rokhsar D.S."/>
            <person name="Boore J.L."/>
        </authorList>
    </citation>
    <scope>NUCLEOTIDE SEQUENCE [LARGE SCALE GENOMIC DNA]</scope>
    <source>
        <strain evidence="1 2">P6497</strain>
    </source>
</reference>
<dbReference type="Proteomes" id="UP000002640">
    <property type="component" value="Unassembled WGS sequence"/>
</dbReference>
<feature type="non-terminal residue" evidence="1">
    <location>
        <position position="1"/>
    </location>
</feature>
<evidence type="ECO:0000313" key="2">
    <source>
        <dbReference type="Proteomes" id="UP000002640"/>
    </source>
</evidence>
<dbReference type="KEGG" id="psoj:PHYSODRAFT_470278"/>
<name>G4YJQ7_PHYSP</name>
<gene>
    <name evidence="1" type="ORF">PHYSODRAFT_470278</name>
</gene>
<dbReference type="RefSeq" id="XP_009517444.1">
    <property type="nucleotide sequence ID" value="XM_009519149.1"/>
</dbReference>
<protein>
    <submittedName>
        <fullName evidence="1">Uncharacterized protein</fullName>
    </submittedName>
</protein>
<dbReference type="GeneID" id="20653927"/>
<dbReference type="EMBL" id="JH159151">
    <property type="protein sequence ID" value="EGZ30169.1"/>
    <property type="molecule type" value="Genomic_DNA"/>
</dbReference>
<accession>G4YJQ7</accession>